<comment type="similarity">
    <text evidence="6">Belongs to the MAL family.</text>
</comment>
<feature type="non-terminal residue" evidence="10">
    <location>
        <position position="274"/>
    </location>
</feature>
<keyword evidence="3" id="KW-0677">Repeat</keyword>
<keyword evidence="4 8" id="KW-1133">Transmembrane helix</keyword>
<feature type="transmembrane region" description="Helical" evidence="8">
    <location>
        <begin position="151"/>
        <end position="169"/>
    </location>
</feature>
<organism evidence="10 11">
    <name type="scientific">Silurus asotus</name>
    <name type="common">Amur catfish</name>
    <name type="synonym">Parasilurus asotus</name>
    <dbReference type="NCBI Taxonomy" id="30991"/>
    <lineage>
        <taxon>Eukaryota</taxon>
        <taxon>Metazoa</taxon>
        <taxon>Chordata</taxon>
        <taxon>Craniata</taxon>
        <taxon>Vertebrata</taxon>
        <taxon>Euteleostomi</taxon>
        <taxon>Actinopterygii</taxon>
        <taxon>Neopterygii</taxon>
        <taxon>Teleostei</taxon>
        <taxon>Ostariophysi</taxon>
        <taxon>Siluriformes</taxon>
        <taxon>Siluridae</taxon>
        <taxon>Silurus</taxon>
    </lineage>
</organism>
<feature type="transmembrane region" description="Helical" evidence="8">
    <location>
        <begin position="215"/>
        <end position="233"/>
    </location>
</feature>
<dbReference type="GO" id="GO:0016020">
    <property type="term" value="C:membrane"/>
    <property type="evidence" value="ECO:0007669"/>
    <property type="project" value="UniProtKB-SubCell"/>
</dbReference>
<dbReference type="InterPro" id="IPR008253">
    <property type="entry name" value="Marvel"/>
</dbReference>
<feature type="transmembrane region" description="Helical" evidence="8">
    <location>
        <begin position="181"/>
        <end position="203"/>
    </location>
</feature>
<dbReference type="EMBL" id="MU551524">
    <property type="protein sequence ID" value="KAI5627184.1"/>
    <property type="molecule type" value="Genomic_DNA"/>
</dbReference>
<keyword evidence="5 7" id="KW-0472">Membrane</keyword>
<feature type="non-terminal residue" evidence="10">
    <location>
        <position position="1"/>
    </location>
</feature>
<feature type="transmembrane region" description="Helical" evidence="8">
    <location>
        <begin position="43"/>
        <end position="64"/>
    </location>
</feature>
<feature type="transmembrane region" description="Helical" evidence="8">
    <location>
        <begin position="113"/>
        <end position="139"/>
    </location>
</feature>
<feature type="transmembrane region" description="Helical" evidence="8">
    <location>
        <begin position="7"/>
        <end position="31"/>
    </location>
</feature>
<keyword evidence="2 7" id="KW-0812">Transmembrane</keyword>
<sequence>PSSIVPFCCWIMVYTHTAHIAALLSSCVSFALITWSRRWNGEVGVLCMFCWTFSLISSLLILLIEMFMFLKCIRTIFWCNLHITISIYAALFCLNASIIFPDYFLKGQENNEFYSHCVVAEIFSCVASLGHLVKVWIMLIESKCYMASGPGLLQVSQTYTASAIFFFLANSVSFKDHPAVIWSLAVYCTCFICTFISIIHCAFQNKHNEIWVKGFNLFAGVTYLSACWPVVQVSQGQIGCTGSCQDETDTLRLWPKTRLIVLVVLTALNFLLYL</sequence>
<name>A0AAD5B1X1_SILAS</name>
<dbReference type="PANTHER" id="PTHR17068">
    <property type="entry name" value="MYELOID-ASSOCIATED DIFFERENTIATION MARKER MYADM FAMILY MEMBER"/>
    <property type="match status" value="1"/>
</dbReference>
<dbReference type="PANTHER" id="PTHR17068:SF3">
    <property type="entry name" value="MYELOID-ASSOCIATED DIFFERENTIATION MARKER"/>
    <property type="match status" value="1"/>
</dbReference>
<proteinExistence type="inferred from homology"/>
<dbReference type="Proteomes" id="UP001205998">
    <property type="component" value="Unassembled WGS sequence"/>
</dbReference>
<protein>
    <submittedName>
        <fullName evidence="10">Myeloid-associated differentiation marker-like</fullName>
    </submittedName>
</protein>
<comment type="subcellular location">
    <subcellularLocation>
        <location evidence="1">Membrane</location>
        <topology evidence="1">Multi-pass membrane protein</topology>
    </subcellularLocation>
</comment>
<dbReference type="PROSITE" id="PS51225">
    <property type="entry name" value="MARVEL"/>
    <property type="match status" value="1"/>
</dbReference>
<evidence type="ECO:0000313" key="10">
    <source>
        <dbReference type="EMBL" id="KAI5627184.1"/>
    </source>
</evidence>
<accession>A0AAD5B1X1</accession>
<evidence type="ECO:0000256" key="4">
    <source>
        <dbReference type="ARBA" id="ARBA00022989"/>
    </source>
</evidence>
<evidence type="ECO:0000259" key="9">
    <source>
        <dbReference type="PROSITE" id="PS51225"/>
    </source>
</evidence>
<feature type="transmembrane region" description="Helical" evidence="8">
    <location>
        <begin position="76"/>
        <end position="101"/>
    </location>
</feature>
<feature type="domain" description="MARVEL" evidence="9">
    <location>
        <begin position="10"/>
        <end position="143"/>
    </location>
</feature>
<dbReference type="InterPro" id="IPR047123">
    <property type="entry name" value="MYADM-like"/>
</dbReference>
<dbReference type="AlphaFoldDB" id="A0AAD5B1X1"/>
<keyword evidence="11" id="KW-1185">Reference proteome</keyword>
<evidence type="ECO:0000256" key="3">
    <source>
        <dbReference type="ARBA" id="ARBA00022737"/>
    </source>
</evidence>
<evidence type="ECO:0000256" key="7">
    <source>
        <dbReference type="PROSITE-ProRule" id="PRU00581"/>
    </source>
</evidence>
<evidence type="ECO:0000313" key="11">
    <source>
        <dbReference type="Proteomes" id="UP001205998"/>
    </source>
</evidence>
<evidence type="ECO:0000256" key="1">
    <source>
        <dbReference type="ARBA" id="ARBA00004141"/>
    </source>
</evidence>
<reference evidence="10" key="1">
    <citation type="submission" date="2018-07" db="EMBL/GenBank/DDBJ databases">
        <title>Comparative genomics of catfishes provides insights into carnivory and benthic adaptation.</title>
        <authorList>
            <person name="Zhang Y."/>
            <person name="Wang D."/>
            <person name="Peng Z."/>
            <person name="Zheng S."/>
            <person name="Shao F."/>
            <person name="Tao W."/>
        </authorList>
    </citation>
    <scope>NUCLEOTIDE SEQUENCE</scope>
    <source>
        <strain evidence="10">Chongqing</strain>
    </source>
</reference>
<feature type="transmembrane region" description="Helical" evidence="8">
    <location>
        <begin position="253"/>
        <end position="273"/>
    </location>
</feature>
<evidence type="ECO:0000256" key="6">
    <source>
        <dbReference type="ARBA" id="ARBA00034721"/>
    </source>
</evidence>
<evidence type="ECO:0000256" key="8">
    <source>
        <dbReference type="SAM" id="Phobius"/>
    </source>
</evidence>
<evidence type="ECO:0000256" key="5">
    <source>
        <dbReference type="ARBA" id="ARBA00023136"/>
    </source>
</evidence>
<gene>
    <name evidence="10" type="ORF">C0J50_13232</name>
</gene>
<evidence type="ECO:0000256" key="2">
    <source>
        <dbReference type="ARBA" id="ARBA00022692"/>
    </source>
</evidence>
<comment type="caution">
    <text evidence="10">The sequence shown here is derived from an EMBL/GenBank/DDBJ whole genome shotgun (WGS) entry which is preliminary data.</text>
</comment>